<dbReference type="EMBL" id="JANIEX010001534">
    <property type="protein sequence ID" value="KAJ3556894.1"/>
    <property type="molecule type" value="Genomic_DNA"/>
</dbReference>
<evidence type="ECO:0000313" key="1">
    <source>
        <dbReference type="EMBL" id="KAJ3556894.1"/>
    </source>
</evidence>
<reference evidence="1" key="1">
    <citation type="submission" date="2022-07" db="EMBL/GenBank/DDBJ databases">
        <title>Genome Sequence of Leucocoprinus birnbaumii.</title>
        <authorList>
            <person name="Buettner E."/>
        </authorList>
    </citation>
    <scope>NUCLEOTIDE SEQUENCE</scope>
    <source>
        <strain evidence="1">VT141</strain>
    </source>
</reference>
<dbReference type="Proteomes" id="UP001213000">
    <property type="component" value="Unassembled WGS sequence"/>
</dbReference>
<keyword evidence="2" id="KW-1185">Reference proteome</keyword>
<name>A0AAD5VFP8_9AGAR</name>
<evidence type="ECO:0000313" key="2">
    <source>
        <dbReference type="Proteomes" id="UP001213000"/>
    </source>
</evidence>
<comment type="caution">
    <text evidence="1">The sequence shown here is derived from an EMBL/GenBank/DDBJ whole genome shotgun (WGS) entry which is preliminary data.</text>
</comment>
<accession>A0AAD5VFP8</accession>
<organism evidence="1 2">
    <name type="scientific">Leucocoprinus birnbaumii</name>
    <dbReference type="NCBI Taxonomy" id="56174"/>
    <lineage>
        <taxon>Eukaryota</taxon>
        <taxon>Fungi</taxon>
        <taxon>Dikarya</taxon>
        <taxon>Basidiomycota</taxon>
        <taxon>Agaricomycotina</taxon>
        <taxon>Agaricomycetes</taxon>
        <taxon>Agaricomycetidae</taxon>
        <taxon>Agaricales</taxon>
        <taxon>Agaricineae</taxon>
        <taxon>Agaricaceae</taxon>
        <taxon>Leucocoprinus</taxon>
    </lineage>
</organism>
<dbReference type="AlphaFoldDB" id="A0AAD5VFP8"/>
<sequence>MANLIRTPKPGIEWTENDLEAYNIHLRLDDADTFSFKQPIPIQPNVDNELLIVQEADGMTSDCNATLVHLIDLAMRPSLSTSAVVDFAVELLKRLGFVKRHRVARTRVEIPILVCGKWHTAKTDVCLVDRLTNEILLIVLEDRRNDPREPSDPLPQLVAAAIAAFDHNKGQRSIEQEDELAMPPAIPGIILSGTTPTFYRIRVTQDLVHHVRHGTFPHDPTNVHFLVPDLPRPTRRSEEYQENGDSLRFMIYGTFYDPAIIRHT</sequence>
<proteinExistence type="predicted"/>
<gene>
    <name evidence="1" type="ORF">NP233_g11875</name>
</gene>
<protein>
    <submittedName>
        <fullName evidence="1">Uncharacterized protein</fullName>
    </submittedName>
</protein>